<evidence type="ECO:0000313" key="7">
    <source>
        <dbReference type="Proteomes" id="UP000594263"/>
    </source>
</evidence>
<dbReference type="UniPathway" id="UPA00143"/>
<comment type="pathway">
    <text evidence="1">Protein modification; protein ubiquitination.</text>
</comment>
<dbReference type="EnsemblPlants" id="Kaladp0032s0025.1.v1.1">
    <property type="protein sequence ID" value="Kaladp0032s0025.1.v1.1"/>
    <property type="gene ID" value="Kaladp0032s0025.v1.1"/>
</dbReference>
<evidence type="ECO:0000313" key="6">
    <source>
        <dbReference type="EnsemblPlants" id="Kaladp0032s0025.1.v1.1"/>
    </source>
</evidence>
<evidence type="ECO:0000259" key="5">
    <source>
        <dbReference type="Pfam" id="PF03931"/>
    </source>
</evidence>
<protein>
    <recommendedName>
        <fullName evidence="8">SKP1-like protein</fullName>
    </recommendedName>
</protein>
<dbReference type="PANTHER" id="PTHR11165">
    <property type="entry name" value="SKP1"/>
    <property type="match status" value="1"/>
</dbReference>
<evidence type="ECO:0000256" key="1">
    <source>
        <dbReference type="ARBA" id="ARBA00004906"/>
    </source>
</evidence>
<dbReference type="InterPro" id="IPR001232">
    <property type="entry name" value="SKP1-like"/>
</dbReference>
<dbReference type="Proteomes" id="UP000594263">
    <property type="component" value="Unplaced"/>
</dbReference>
<name>A0A7N0TC28_KALFE</name>
<evidence type="ECO:0008006" key="8">
    <source>
        <dbReference type="Google" id="ProtNLM"/>
    </source>
</evidence>
<dbReference type="InterPro" id="IPR036296">
    <property type="entry name" value="SKP1-like_dim_sf"/>
</dbReference>
<feature type="domain" description="SKP1 component POZ" evidence="5">
    <location>
        <begin position="52"/>
        <end position="113"/>
    </location>
</feature>
<accession>A0A7N0TC28</accession>
<evidence type="ECO:0000256" key="2">
    <source>
        <dbReference type="ARBA" id="ARBA00009993"/>
    </source>
</evidence>
<dbReference type="AlphaFoldDB" id="A0A7N0TC28"/>
<evidence type="ECO:0000256" key="3">
    <source>
        <dbReference type="ARBA" id="ARBA00022786"/>
    </source>
</evidence>
<keyword evidence="3" id="KW-0833">Ubl conjugation pathway</keyword>
<dbReference type="Gramene" id="Kaladp0032s0025.1.v1.1">
    <property type="protein sequence ID" value="Kaladp0032s0025.1.v1.1"/>
    <property type="gene ID" value="Kaladp0032s0025.v1.1"/>
</dbReference>
<dbReference type="CDD" id="cd18322">
    <property type="entry name" value="BTB_POZ_SKP1"/>
    <property type="match status" value="1"/>
</dbReference>
<organism evidence="6 7">
    <name type="scientific">Kalanchoe fedtschenkoi</name>
    <name type="common">Lavender scallops</name>
    <name type="synonym">South American air plant</name>
    <dbReference type="NCBI Taxonomy" id="63787"/>
    <lineage>
        <taxon>Eukaryota</taxon>
        <taxon>Viridiplantae</taxon>
        <taxon>Streptophyta</taxon>
        <taxon>Embryophyta</taxon>
        <taxon>Tracheophyta</taxon>
        <taxon>Spermatophyta</taxon>
        <taxon>Magnoliopsida</taxon>
        <taxon>eudicotyledons</taxon>
        <taxon>Gunneridae</taxon>
        <taxon>Pentapetalae</taxon>
        <taxon>Saxifragales</taxon>
        <taxon>Crassulaceae</taxon>
        <taxon>Kalanchoe</taxon>
    </lineage>
</organism>
<dbReference type="GO" id="GO:0006511">
    <property type="term" value="P:ubiquitin-dependent protein catabolic process"/>
    <property type="evidence" value="ECO:0007669"/>
    <property type="project" value="InterPro"/>
</dbReference>
<dbReference type="InterPro" id="IPR011333">
    <property type="entry name" value="SKP1/BTB/POZ_sf"/>
</dbReference>
<comment type="similarity">
    <text evidence="2">Belongs to the SKP1 family.</text>
</comment>
<dbReference type="InterPro" id="IPR016073">
    <property type="entry name" value="Skp1_comp_POZ"/>
</dbReference>
<proteinExistence type="inferred from homology"/>
<feature type="domain" description="SKP1 component dimerisation" evidence="4">
    <location>
        <begin position="171"/>
        <end position="217"/>
    </location>
</feature>
<reference evidence="6" key="1">
    <citation type="submission" date="2021-01" db="UniProtKB">
        <authorList>
            <consortium name="EnsemblPlants"/>
        </authorList>
    </citation>
    <scope>IDENTIFICATION</scope>
</reference>
<dbReference type="InterPro" id="IPR016072">
    <property type="entry name" value="Skp1_comp_dimer"/>
</dbReference>
<dbReference type="SUPFAM" id="SSF81382">
    <property type="entry name" value="Skp1 dimerisation domain-like"/>
    <property type="match status" value="1"/>
</dbReference>
<sequence length="236" mass="26193">MDDLSMVPTVKLESEMGDKLVVSKGKKAACEEPIKLPEEPSPNGNTAFAWSTVKLESSDGEQFVVSRDAAFMSGVVKSFVKDADESAMDEPIKISNVTGPILAKVLEYCKMHAEKPPSSSSSSSSSDVYVYDYETEKWKETLSRWDREYCKMDQETLIDVVLAANYMDVRDLLVETTKAVADQFKGKSPEEIREQFGIVNDYSPEDEARARQEVSWAFDHFVPDSCKKAGGNASGK</sequence>
<dbReference type="SMART" id="SM00512">
    <property type="entry name" value="Skp1"/>
    <property type="match status" value="1"/>
</dbReference>
<dbReference type="FunFam" id="3.30.710.10:FF:000026">
    <property type="entry name" value="E3 ubiquitin ligase complex SCF subunit"/>
    <property type="match status" value="1"/>
</dbReference>
<keyword evidence="7" id="KW-1185">Reference proteome</keyword>
<evidence type="ECO:0000259" key="4">
    <source>
        <dbReference type="Pfam" id="PF01466"/>
    </source>
</evidence>
<dbReference type="GO" id="GO:0009867">
    <property type="term" value="P:jasmonic acid mediated signaling pathway"/>
    <property type="evidence" value="ECO:0007669"/>
    <property type="project" value="UniProtKB-ARBA"/>
</dbReference>
<dbReference type="Pfam" id="PF01466">
    <property type="entry name" value="Skp1"/>
    <property type="match status" value="1"/>
</dbReference>
<dbReference type="Gene3D" id="3.30.710.10">
    <property type="entry name" value="Potassium Channel Kv1.1, Chain A"/>
    <property type="match status" value="1"/>
</dbReference>
<dbReference type="SUPFAM" id="SSF54695">
    <property type="entry name" value="POZ domain"/>
    <property type="match status" value="1"/>
</dbReference>
<dbReference type="GO" id="GO:0016567">
    <property type="term" value="P:protein ubiquitination"/>
    <property type="evidence" value="ECO:0007669"/>
    <property type="project" value="UniProtKB-UniPathway"/>
</dbReference>
<dbReference type="InterPro" id="IPR016897">
    <property type="entry name" value="SKP1"/>
</dbReference>
<dbReference type="Pfam" id="PF03931">
    <property type="entry name" value="Skp1_POZ"/>
    <property type="match status" value="1"/>
</dbReference>